<keyword evidence="1" id="KW-0175">Coiled coil</keyword>
<organism evidence="2 3">
    <name type="scientific">Octopus vulgaris</name>
    <name type="common">Common octopus</name>
    <dbReference type="NCBI Taxonomy" id="6645"/>
    <lineage>
        <taxon>Eukaryota</taxon>
        <taxon>Metazoa</taxon>
        <taxon>Spiralia</taxon>
        <taxon>Lophotrochozoa</taxon>
        <taxon>Mollusca</taxon>
        <taxon>Cephalopoda</taxon>
        <taxon>Coleoidea</taxon>
        <taxon>Octopodiformes</taxon>
        <taxon>Octopoda</taxon>
        <taxon>Incirrata</taxon>
        <taxon>Octopodidae</taxon>
        <taxon>Octopus</taxon>
    </lineage>
</organism>
<name>A0AA36AWJ7_OCTVU</name>
<dbReference type="PANTHER" id="PTHR46518">
    <property type="entry name" value="COILED-COIL DOMAIN-CONTAINING PROTEIN 151"/>
    <property type="match status" value="1"/>
</dbReference>
<keyword evidence="3" id="KW-1185">Reference proteome</keyword>
<feature type="coiled-coil region" evidence="1">
    <location>
        <begin position="255"/>
        <end position="322"/>
    </location>
</feature>
<sequence>MSNFTDKARIDFWIRKPNYGKYTKKARTLPDLLKDIKSRIELNEREAKSVMEYLDNLIKENNTVMAKLVEENLLKREELVKSLYKDVQDTSPAGDNGEMAQKRKHTLQETVEKSLDKLCHNLRNLNLTQYVTKKKEDSMEDCNKKICFFESVKQKQSTYEDNLLQRLRTIYNSYNKVNFKWEMACNTVATYKYLVNQMKKELINIPHELELSEKGLTEAKKELGELSILYENEAKRCLKAQTELENTKRLLIVGKQTQESNLEEKKLKNKKLKTEKSNKDTGINEAERELKENRMISIKKELEDTEVKFTKLKDMNEAIKSELDIKKLDDLPPRIHWENSAKEQLMAAINQALETLICKKEEIRHIKENMEAAEIKRSQELDKMNDWIYEIRNLYLMGKERHFSVHKRSLQIKDLLDQYESVKKDLCDHIATAFPVAINSQTLTEAKEKLEDIIEELRPKPTIDTIISEMEVGDGEEVYEMKFPLDYMGAQDENLAFELTEAQNEKYISHAEAKLRSMKIVEEAKSRKS</sequence>
<dbReference type="InterPro" id="IPR033192">
    <property type="entry name" value="ODAD3"/>
</dbReference>
<reference evidence="2" key="1">
    <citation type="submission" date="2023-08" db="EMBL/GenBank/DDBJ databases">
        <authorList>
            <person name="Alioto T."/>
            <person name="Alioto T."/>
            <person name="Gomez Garrido J."/>
        </authorList>
    </citation>
    <scope>NUCLEOTIDE SEQUENCE</scope>
</reference>
<dbReference type="AlphaFoldDB" id="A0AA36AWJ7"/>
<dbReference type="GO" id="GO:0036064">
    <property type="term" value="C:ciliary basal body"/>
    <property type="evidence" value="ECO:0007669"/>
    <property type="project" value="TreeGrafter"/>
</dbReference>
<dbReference type="EMBL" id="OX597818">
    <property type="protein sequence ID" value="CAI9723625.1"/>
    <property type="molecule type" value="Genomic_DNA"/>
</dbReference>
<accession>A0AA36AWJ7</accession>
<feature type="coiled-coil region" evidence="1">
    <location>
        <begin position="356"/>
        <end position="383"/>
    </location>
</feature>
<evidence type="ECO:0000313" key="2">
    <source>
        <dbReference type="EMBL" id="CAI9723625.1"/>
    </source>
</evidence>
<dbReference type="GO" id="GO:0097542">
    <property type="term" value="C:ciliary tip"/>
    <property type="evidence" value="ECO:0007669"/>
    <property type="project" value="TreeGrafter"/>
</dbReference>
<gene>
    <name evidence="2" type="ORF">OCTVUL_1B029996</name>
</gene>
<evidence type="ECO:0000313" key="3">
    <source>
        <dbReference type="Proteomes" id="UP001162480"/>
    </source>
</evidence>
<evidence type="ECO:0000256" key="1">
    <source>
        <dbReference type="SAM" id="Coils"/>
    </source>
</evidence>
<protein>
    <submittedName>
        <fullName evidence="2">Uncharacterized protein</fullName>
    </submittedName>
</protein>
<dbReference type="PANTHER" id="PTHR46518:SF1">
    <property type="entry name" value="OUTER DYNEIN ARM-DOCKING COMPLEX SUBUNIT 3"/>
    <property type="match status" value="1"/>
</dbReference>
<dbReference type="GO" id="GO:0003341">
    <property type="term" value="P:cilium movement"/>
    <property type="evidence" value="ECO:0007669"/>
    <property type="project" value="InterPro"/>
</dbReference>
<dbReference type="GO" id="GO:0035253">
    <property type="term" value="C:ciliary rootlet"/>
    <property type="evidence" value="ECO:0007669"/>
    <property type="project" value="TreeGrafter"/>
</dbReference>
<proteinExistence type="predicted"/>
<dbReference type="GO" id="GO:0036158">
    <property type="term" value="P:outer dynein arm assembly"/>
    <property type="evidence" value="ECO:0007669"/>
    <property type="project" value="InterPro"/>
</dbReference>
<dbReference type="Proteomes" id="UP001162480">
    <property type="component" value="Chromosome 5"/>
</dbReference>